<dbReference type="EMBL" id="LAZR01005184">
    <property type="protein sequence ID" value="KKN02094.1"/>
    <property type="molecule type" value="Genomic_DNA"/>
</dbReference>
<evidence type="ECO:0000313" key="2">
    <source>
        <dbReference type="EMBL" id="KKN02094.1"/>
    </source>
</evidence>
<dbReference type="PANTHER" id="PTHR13504">
    <property type="entry name" value="FIDO DOMAIN-CONTAINING PROTEIN DDB_G0283145"/>
    <property type="match status" value="1"/>
</dbReference>
<evidence type="ECO:0000259" key="1">
    <source>
        <dbReference type="PROSITE" id="PS51459"/>
    </source>
</evidence>
<dbReference type="Gene3D" id="1.10.3290.10">
    <property type="entry name" value="Fido-like domain"/>
    <property type="match status" value="1"/>
</dbReference>
<dbReference type="InterPro" id="IPR003812">
    <property type="entry name" value="Fido"/>
</dbReference>
<proteinExistence type="predicted"/>
<dbReference type="InterPro" id="IPR040198">
    <property type="entry name" value="Fido_containing"/>
</dbReference>
<feature type="domain" description="Fido" evidence="1">
    <location>
        <begin position="149"/>
        <end position="285"/>
    </location>
</feature>
<accession>A0A0F9M8P2</accession>
<dbReference type="PANTHER" id="PTHR13504:SF38">
    <property type="entry name" value="FIDO DOMAIN-CONTAINING PROTEIN"/>
    <property type="match status" value="1"/>
</dbReference>
<protein>
    <recommendedName>
        <fullName evidence="1">Fido domain-containing protein</fullName>
    </recommendedName>
</protein>
<dbReference type="AlphaFoldDB" id="A0A0F9M8P2"/>
<reference evidence="2" key="1">
    <citation type="journal article" date="2015" name="Nature">
        <title>Complex archaea that bridge the gap between prokaryotes and eukaryotes.</title>
        <authorList>
            <person name="Spang A."/>
            <person name="Saw J.H."/>
            <person name="Jorgensen S.L."/>
            <person name="Zaremba-Niedzwiedzka K."/>
            <person name="Martijn J."/>
            <person name="Lind A.E."/>
            <person name="van Eijk R."/>
            <person name="Schleper C."/>
            <person name="Guy L."/>
            <person name="Ettema T.J."/>
        </authorList>
    </citation>
    <scope>NUCLEOTIDE SEQUENCE</scope>
</reference>
<dbReference type="InterPro" id="IPR036597">
    <property type="entry name" value="Fido-like_dom_sf"/>
</dbReference>
<name>A0A0F9M8P2_9ZZZZ</name>
<gene>
    <name evidence="2" type="ORF">LCGC14_1121240</name>
</gene>
<organism evidence="2">
    <name type="scientific">marine sediment metagenome</name>
    <dbReference type="NCBI Taxonomy" id="412755"/>
    <lineage>
        <taxon>unclassified sequences</taxon>
        <taxon>metagenomes</taxon>
        <taxon>ecological metagenomes</taxon>
    </lineage>
</organism>
<sequence>MVKIISRMVNGKQYHYLSYSYREKTKVLHIEKYLGKSIPDYEELAIIQEEFSYEIFKKLWMPTMEEITKKYRERFDSLPKPMQVKDLRIFGVRFTHNTNKIEGSTLTLRDVGLIVEDNIAPNNKPATDIIEAKSHMSVYEEMITSKREIDWELILDWHEKIFELTKPEIAGILRQYPVQISRSKYVPPQGNVEYFLDDLLEWYKENKEKFHPVFLACMIHFRFVSIHPFGDGNGRMCRILMNYILFKNKYPMFDIDYKIRQSYYNALENSNLKEDDMAFIGWFCKRYIKANEKYL</sequence>
<dbReference type="PROSITE" id="PS51459">
    <property type="entry name" value="FIDO"/>
    <property type="match status" value="1"/>
</dbReference>
<comment type="caution">
    <text evidence="2">The sequence shown here is derived from an EMBL/GenBank/DDBJ whole genome shotgun (WGS) entry which is preliminary data.</text>
</comment>
<dbReference type="SUPFAM" id="SSF140931">
    <property type="entry name" value="Fic-like"/>
    <property type="match status" value="1"/>
</dbReference>
<dbReference type="Pfam" id="PF02661">
    <property type="entry name" value="Fic"/>
    <property type="match status" value="1"/>
</dbReference>